<sequence>MMINEPKVEFVPIDLNDKVVTVSCTDGVTDGGTYCNDSSVTTDCGTPMMATN</sequence>
<protein>
    <submittedName>
        <fullName evidence="1">Uncharacterized protein</fullName>
    </submittedName>
</protein>
<dbReference type="Proteomes" id="UP000192328">
    <property type="component" value="Unassembled WGS sequence"/>
</dbReference>
<proteinExistence type="predicted"/>
<evidence type="ECO:0000313" key="1">
    <source>
        <dbReference type="EMBL" id="SMC42504.1"/>
    </source>
</evidence>
<dbReference type="EMBL" id="FWXZ01000001">
    <property type="protein sequence ID" value="SMC42504.1"/>
    <property type="molecule type" value="Genomic_DNA"/>
</dbReference>
<name>A0AC61PJ54_9FIRM</name>
<comment type="caution">
    <text evidence="1">The sequence shown here is derived from an EMBL/GenBank/DDBJ whole genome shotgun (WGS) entry which is preliminary data.</text>
</comment>
<keyword evidence="2" id="KW-1185">Reference proteome</keyword>
<gene>
    <name evidence="1" type="ORF">SAMN06297397_0862</name>
</gene>
<reference evidence="1" key="1">
    <citation type="submission" date="2017-04" db="EMBL/GenBank/DDBJ databases">
        <authorList>
            <person name="Varghese N."/>
            <person name="Submissions S."/>
        </authorList>
    </citation>
    <scope>NUCLEOTIDE SEQUENCE</scope>
    <source>
        <strain evidence="1">WTE2008</strain>
    </source>
</reference>
<accession>A0AC61PJ54</accession>
<organism evidence="1 2">
    <name type="scientific">Aristaeella lactis</name>
    <dbReference type="NCBI Taxonomy" id="3046383"/>
    <lineage>
        <taxon>Bacteria</taxon>
        <taxon>Bacillati</taxon>
        <taxon>Bacillota</taxon>
        <taxon>Clostridia</taxon>
        <taxon>Eubacteriales</taxon>
        <taxon>Aristaeellaceae</taxon>
        <taxon>Aristaeella</taxon>
    </lineage>
</organism>
<evidence type="ECO:0000313" key="2">
    <source>
        <dbReference type="Proteomes" id="UP000192328"/>
    </source>
</evidence>